<evidence type="ECO:0000313" key="2">
    <source>
        <dbReference type="EMBL" id="CAA9462891.1"/>
    </source>
</evidence>
<dbReference type="AlphaFoldDB" id="A0A6J4R367"/>
<name>A0A6J4R367_9ACTN</name>
<feature type="transmembrane region" description="Helical" evidence="1">
    <location>
        <begin position="93"/>
        <end position="115"/>
    </location>
</feature>
<reference evidence="2" key="1">
    <citation type="submission" date="2020-02" db="EMBL/GenBank/DDBJ databases">
        <authorList>
            <person name="Meier V. D."/>
        </authorList>
    </citation>
    <scope>NUCLEOTIDE SEQUENCE</scope>
    <source>
        <strain evidence="2">AVDCRST_MAG28</strain>
    </source>
</reference>
<dbReference type="Pfam" id="PF14079">
    <property type="entry name" value="DUF4260"/>
    <property type="match status" value="1"/>
</dbReference>
<keyword evidence="1" id="KW-1133">Transmembrane helix</keyword>
<organism evidence="2">
    <name type="scientific">uncultured Rubrobacteraceae bacterium</name>
    <dbReference type="NCBI Taxonomy" id="349277"/>
    <lineage>
        <taxon>Bacteria</taxon>
        <taxon>Bacillati</taxon>
        <taxon>Actinomycetota</taxon>
        <taxon>Rubrobacteria</taxon>
        <taxon>Rubrobacterales</taxon>
        <taxon>Rubrobacteraceae</taxon>
        <taxon>environmental samples</taxon>
    </lineage>
</organism>
<keyword evidence="1" id="KW-0812">Transmembrane</keyword>
<evidence type="ECO:0008006" key="3">
    <source>
        <dbReference type="Google" id="ProtNLM"/>
    </source>
</evidence>
<sequence length="141" mass="14996">MKTIENREPWEARAMGGKVPESFLLARPAALLRVEGAAMLAGSVLLYWLHGGSWWMFVLLLLTPDASMLGYLAGPRVGAAAYNAFHAYPLPAAVGIVGLLAGSPLAVGVALVWFAHIGMDRAIGYGLKYPSAFGDTHMGRV</sequence>
<protein>
    <recommendedName>
        <fullName evidence="3">DUF4260 family protein</fullName>
    </recommendedName>
</protein>
<accession>A0A6J4R367</accession>
<gene>
    <name evidence="2" type="ORF">AVDCRST_MAG28-3608</name>
</gene>
<proteinExistence type="predicted"/>
<dbReference type="InterPro" id="IPR025356">
    <property type="entry name" value="DUF4260"/>
</dbReference>
<evidence type="ECO:0000256" key="1">
    <source>
        <dbReference type="SAM" id="Phobius"/>
    </source>
</evidence>
<dbReference type="EMBL" id="CADCVE010000091">
    <property type="protein sequence ID" value="CAA9462891.1"/>
    <property type="molecule type" value="Genomic_DNA"/>
</dbReference>
<keyword evidence="1" id="KW-0472">Membrane</keyword>